<keyword evidence="12 21" id="KW-0460">Magnesium</keyword>
<evidence type="ECO:0000313" key="26">
    <source>
        <dbReference type="Proteomes" id="UP000009022"/>
    </source>
</evidence>
<dbReference type="Proteomes" id="UP000009022">
    <property type="component" value="Unassembled WGS sequence"/>
</dbReference>
<keyword evidence="6" id="KW-1003">Cell membrane</keyword>
<dbReference type="InterPro" id="IPR023214">
    <property type="entry name" value="HAD_sf"/>
</dbReference>
<dbReference type="InterPro" id="IPR001757">
    <property type="entry name" value="P_typ_ATPase"/>
</dbReference>
<dbReference type="PhylomeDB" id="B3RXA9"/>
<dbReference type="Pfam" id="PF13246">
    <property type="entry name" value="Cation_ATPase"/>
    <property type="match status" value="1"/>
</dbReference>
<dbReference type="SUPFAM" id="SSF81665">
    <property type="entry name" value="Calcium ATPase, transmembrane domain M"/>
    <property type="match status" value="1"/>
</dbReference>
<dbReference type="GO" id="GO:0090556">
    <property type="term" value="F:phosphatidylserine floppase activity"/>
    <property type="evidence" value="ECO:0007669"/>
    <property type="project" value="RHEA"/>
</dbReference>
<evidence type="ECO:0000256" key="8">
    <source>
        <dbReference type="ARBA" id="ARBA00022692"/>
    </source>
</evidence>
<keyword evidence="13 22" id="KW-1278">Translocase</keyword>
<dbReference type="InterPro" id="IPR023298">
    <property type="entry name" value="ATPase_P-typ_TM_dom_sf"/>
</dbReference>
<feature type="binding site" evidence="20">
    <location>
        <position position="602"/>
    </location>
    <ligand>
        <name>ATP</name>
        <dbReference type="ChEBI" id="CHEBI:30616"/>
    </ligand>
</feature>
<evidence type="ECO:0000256" key="5">
    <source>
        <dbReference type="ARBA" id="ARBA00008109"/>
    </source>
</evidence>
<dbReference type="InterPro" id="IPR044492">
    <property type="entry name" value="P_typ_ATPase_HD_dom"/>
</dbReference>
<evidence type="ECO:0000256" key="19">
    <source>
        <dbReference type="PIRSR" id="PIRSR606539-1"/>
    </source>
</evidence>
<dbReference type="GO" id="GO:0005524">
    <property type="term" value="F:ATP binding"/>
    <property type="evidence" value="ECO:0007669"/>
    <property type="project" value="UniProtKB-UniRule"/>
</dbReference>
<dbReference type="InterPro" id="IPR032630">
    <property type="entry name" value="P_typ_ATPase_c"/>
</dbReference>
<dbReference type="SFLD" id="SFLDG00002">
    <property type="entry name" value="C1.7:_P-type_atpase_like"/>
    <property type="match status" value="1"/>
</dbReference>
<dbReference type="GO" id="GO:0005802">
    <property type="term" value="C:trans-Golgi network"/>
    <property type="evidence" value="ECO:0000318"/>
    <property type="project" value="GO_Central"/>
</dbReference>
<dbReference type="GeneID" id="6753941"/>
<feature type="domain" description="P-type ATPase C-terminal" evidence="24">
    <location>
        <begin position="744"/>
        <end position="996"/>
    </location>
</feature>
<evidence type="ECO:0000256" key="7">
    <source>
        <dbReference type="ARBA" id="ARBA00022553"/>
    </source>
</evidence>
<keyword evidence="11 20" id="KW-0067">ATP-binding</keyword>
<evidence type="ECO:0000256" key="2">
    <source>
        <dbReference type="ARBA" id="ARBA00004141"/>
    </source>
</evidence>
<dbReference type="PANTHER" id="PTHR24092">
    <property type="entry name" value="PROBABLE PHOSPHOLIPID-TRANSPORTING ATPASE"/>
    <property type="match status" value="1"/>
</dbReference>
<feature type="transmembrane region" description="Helical" evidence="22">
    <location>
        <begin position="892"/>
        <end position="914"/>
    </location>
</feature>
<feature type="binding site" evidence="21">
    <location>
        <position position="718"/>
    </location>
    <ligand>
        <name>Mg(2+)</name>
        <dbReference type="ChEBI" id="CHEBI:18420"/>
    </ligand>
</feature>
<feature type="binding site" evidence="20">
    <location>
        <position position="488"/>
    </location>
    <ligand>
        <name>ATP</name>
        <dbReference type="ChEBI" id="CHEBI:30616"/>
    </ligand>
</feature>
<accession>B3RXA9</accession>
<feature type="transmembrane region" description="Helical" evidence="22">
    <location>
        <begin position="245"/>
        <end position="263"/>
    </location>
</feature>
<dbReference type="FunFam" id="3.40.1110.10:FF:000126">
    <property type="entry name" value="Phospholipid-transporting ATPase"/>
    <property type="match status" value="1"/>
</dbReference>
<comment type="similarity">
    <text evidence="5 22">Belongs to the cation transport ATPase (P-type) (TC 3.A.3) family. Type IV subfamily.</text>
</comment>
<dbReference type="eggNOG" id="KOG0206">
    <property type="taxonomic scope" value="Eukaryota"/>
</dbReference>
<keyword evidence="14 22" id="KW-1133">Transmembrane helix</keyword>
<comment type="subcellular location">
    <subcellularLocation>
        <location evidence="3">Cell membrane</location>
    </subcellularLocation>
    <subcellularLocation>
        <location evidence="4">Golgi apparatus</location>
    </subcellularLocation>
    <subcellularLocation>
        <location evidence="2 22">Membrane</location>
        <topology evidence="2 22">Multi-pass membrane protein</topology>
    </subcellularLocation>
</comment>
<evidence type="ECO:0000256" key="9">
    <source>
        <dbReference type="ARBA" id="ARBA00022723"/>
    </source>
</evidence>
<feature type="binding site" evidence="20">
    <location>
        <position position="344"/>
    </location>
    <ligand>
        <name>ATP</name>
        <dbReference type="ChEBI" id="CHEBI:30616"/>
    </ligand>
</feature>
<evidence type="ECO:0000259" key="24">
    <source>
        <dbReference type="Pfam" id="PF16212"/>
    </source>
</evidence>
<evidence type="ECO:0000256" key="15">
    <source>
        <dbReference type="ARBA" id="ARBA00023034"/>
    </source>
</evidence>
<dbReference type="InParanoid" id="B3RXA9"/>
<dbReference type="FunFam" id="2.70.150.10:FF:000021">
    <property type="entry name" value="Phospholipid-transporting ATPase"/>
    <property type="match status" value="1"/>
</dbReference>
<dbReference type="KEGG" id="tad:TRIADDRAFT_25047"/>
<dbReference type="Pfam" id="PF16209">
    <property type="entry name" value="PhoLip_ATPase_N"/>
    <property type="match status" value="1"/>
</dbReference>
<dbReference type="AlphaFoldDB" id="B3RXA9"/>
<feature type="binding site" evidence="20">
    <location>
        <position position="692"/>
    </location>
    <ligand>
        <name>ATP</name>
        <dbReference type="ChEBI" id="CHEBI:30616"/>
    </ligand>
</feature>
<keyword evidence="15" id="KW-0333">Golgi apparatus</keyword>
<dbReference type="GO" id="GO:0000287">
    <property type="term" value="F:magnesium ion binding"/>
    <property type="evidence" value="ECO:0007669"/>
    <property type="project" value="UniProtKB-UniRule"/>
</dbReference>
<evidence type="ECO:0000256" key="6">
    <source>
        <dbReference type="ARBA" id="ARBA00022475"/>
    </source>
</evidence>
<evidence type="ECO:0000256" key="20">
    <source>
        <dbReference type="PIRSR" id="PIRSR606539-2"/>
    </source>
</evidence>
<dbReference type="CTD" id="6753941"/>
<dbReference type="GO" id="GO:0016887">
    <property type="term" value="F:ATP hydrolysis activity"/>
    <property type="evidence" value="ECO:0007669"/>
    <property type="project" value="InterPro"/>
</dbReference>
<evidence type="ECO:0000256" key="22">
    <source>
        <dbReference type="RuleBase" id="RU362033"/>
    </source>
</evidence>
<comment type="cofactor">
    <cofactor evidence="1 21">
        <name>Mg(2+)</name>
        <dbReference type="ChEBI" id="CHEBI:18420"/>
    </cofactor>
</comment>
<comment type="catalytic activity">
    <reaction evidence="18">
        <text>a 1,2-diacyl-sn-glycero-3-phospho-L-serine(out) + ATP + H2O = a 1,2-diacyl-sn-glycero-3-phospho-L-serine(in) + ADP + phosphate + H(+)</text>
        <dbReference type="Rhea" id="RHEA:38567"/>
        <dbReference type="ChEBI" id="CHEBI:15377"/>
        <dbReference type="ChEBI" id="CHEBI:15378"/>
        <dbReference type="ChEBI" id="CHEBI:30616"/>
        <dbReference type="ChEBI" id="CHEBI:43474"/>
        <dbReference type="ChEBI" id="CHEBI:57262"/>
        <dbReference type="ChEBI" id="CHEBI:456216"/>
    </reaction>
    <physiologicalReaction direction="left-to-right" evidence="18">
        <dbReference type="Rhea" id="RHEA:38568"/>
    </physiologicalReaction>
</comment>
<dbReference type="NCBIfam" id="TIGR01494">
    <property type="entry name" value="ATPase_P-type"/>
    <property type="match status" value="2"/>
</dbReference>
<evidence type="ECO:0000256" key="1">
    <source>
        <dbReference type="ARBA" id="ARBA00001946"/>
    </source>
</evidence>
<dbReference type="GO" id="GO:0045332">
    <property type="term" value="P:phospholipid translocation"/>
    <property type="evidence" value="ECO:0000318"/>
    <property type="project" value="GO_Central"/>
</dbReference>
<dbReference type="InterPro" id="IPR008250">
    <property type="entry name" value="ATPase_P-typ_transduc_dom_A_sf"/>
</dbReference>
<evidence type="ECO:0000256" key="10">
    <source>
        <dbReference type="ARBA" id="ARBA00022741"/>
    </source>
</evidence>
<evidence type="ECO:0000256" key="13">
    <source>
        <dbReference type="ARBA" id="ARBA00022967"/>
    </source>
</evidence>
<keyword evidence="16 22" id="KW-0472">Membrane</keyword>
<dbReference type="InterPro" id="IPR006539">
    <property type="entry name" value="P-type_ATPase_IV"/>
</dbReference>
<keyword evidence="26" id="KW-1185">Reference proteome</keyword>
<feature type="binding site" evidence="20">
    <location>
        <position position="342"/>
    </location>
    <ligand>
        <name>ATP</name>
        <dbReference type="ChEBI" id="CHEBI:30616"/>
    </ligand>
</feature>
<feature type="transmembrane region" description="Helical" evidence="22">
    <location>
        <begin position="926"/>
        <end position="947"/>
    </location>
</feature>
<evidence type="ECO:0000256" key="4">
    <source>
        <dbReference type="ARBA" id="ARBA00004555"/>
    </source>
</evidence>
<dbReference type="STRING" id="10228.B3RXA9"/>
<dbReference type="SUPFAM" id="SSF81653">
    <property type="entry name" value="Calcium ATPase, transduction domain A"/>
    <property type="match status" value="1"/>
</dbReference>
<evidence type="ECO:0000256" key="21">
    <source>
        <dbReference type="PIRSR" id="PIRSR606539-3"/>
    </source>
</evidence>
<reference evidence="25 26" key="1">
    <citation type="journal article" date="2008" name="Nature">
        <title>The Trichoplax genome and the nature of placozoans.</title>
        <authorList>
            <person name="Srivastava M."/>
            <person name="Begovic E."/>
            <person name="Chapman J."/>
            <person name="Putnam N.H."/>
            <person name="Hellsten U."/>
            <person name="Kawashima T."/>
            <person name="Kuo A."/>
            <person name="Mitros T."/>
            <person name="Salamov A."/>
            <person name="Carpenter M.L."/>
            <person name="Signorovitch A.Y."/>
            <person name="Moreno M.A."/>
            <person name="Kamm K."/>
            <person name="Grimwood J."/>
            <person name="Schmutz J."/>
            <person name="Shapiro H."/>
            <person name="Grigoriev I.V."/>
            <person name="Buss L.W."/>
            <person name="Schierwater B."/>
            <person name="Dellaporta S.L."/>
            <person name="Rokhsar D.S."/>
        </authorList>
    </citation>
    <scope>NUCLEOTIDE SEQUENCE [LARGE SCALE GENOMIC DNA]</scope>
    <source>
        <strain evidence="25 26">Grell-BS-1999</strain>
    </source>
</reference>
<sequence>FSTAKYNLITFFPKFLFEQFSRYANLFFLFITLIQQIPGVSPTGKWSTAGPLILVLSISAIKELIEDYARHKADREVNHSKILVARGEKFVLDEWRNIVTGDIVKVTNCQLFPSDLILLSSSEPQGMCYIQTANLDGETNLKIRQALPETASKNSIHDLQDLQGYVECEGPNNRLYRFVGNLSIQGQEPVPIGANQILLRGAQLRNTQWVYGLVIYTGHESKLMQNTTMAPIKRSNVEHVTNDQIIFLFFLLIGLSLLSAIVYEGYRLKPAKFGMAFLTFVILYNNLIPISLIVTLEIVRFVQGLLIGWDLDMYYEQTDTPAKARTSNLNEELGQVKYVFSDKTGTLTRNVMEFRRCSIAGKVYGIEGHGFDDTNLLKDLSEPAGIAPIIREMLTMMAICHTVIPDYQNEDKSIVTYQAASPDEDAIVCAARNIGFTFTARTPNTVTIRVLGKEEIYEVLSVLEFNSTRKRMSVIVRCPDGKIKLYCKGADSVIYARLHAGGSPFADQTSDQLREFAVDGLRTLCFGMRELTESQFSEWNEMFKQASTAMEDRDSKIDEAAELIEKELYLIGASAIEDKLQEYVPETIAALAKAGINLWVLTGDKQETAINIGYSCRLLNDDMAILIVNDSTLAGVRTTLYNHVQAFGDNLRKDNNTALVIDGHALQFALEKELKDIFLDIALSCKSIICCRVSPLQKSLVVQLVRNEVKAITLAIGDGANDVGMIQTAHIGIGISGQEGMQAVCAADYSIARFHFLRKLLFVHGNWSYNRICKCILYCFYKNYTLYLIEFWFATVNGFSGQTLFNQWTISVYNIIFTSLPPIAIGIFDQTLSPKSLLQYPKLYKETQKNDTYNTKVFWLWTLNAVFHTLVIFWLIILAFTHEIPFINGKVVGEWFVGNVIYTAVVVTVNLKIALLTDYWNWVTHLVIWGSIISWFLFLFMFCNLWPAVDIGSNMAGLELIMFKCPSFWFTVIIVAVITLFRDCVWAIIQRTFFKTLTQEVQELEQRQVSNNG</sequence>
<feature type="binding site" evidence="21">
    <location>
        <position position="344"/>
    </location>
    <ligand>
        <name>Mg(2+)</name>
        <dbReference type="ChEBI" id="CHEBI:18420"/>
    </ligand>
</feature>
<feature type="binding site" evidence="20">
    <location>
        <position position="522"/>
    </location>
    <ligand>
        <name>ATP</name>
        <dbReference type="ChEBI" id="CHEBI:30616"/>
    </ligand>
</feature>
<feature type="binding site" evidence="20">
    <location>
        <position position="698"/>
    </location>
    <ligand>
        <name>ATP</name>
        <dbReference type="ChEBI" id="CHEBI:30616"/>
    </ligand>
</feature>
<dbReference type="OrthoDB" id="377733at2759"/>
<keyword evidence="7" id="KW-0597">Phosphoprotein</keyword>
<evidence type="ECO:0000256" key="11">
    <source>
        <dbReference type="ARBA" id="ARBA00022840"/>
    </source>
</evidence>
<evidence type="ECO:0000313" key="25">
    <source>
        <dbReference type="EMBL" id="EDV24838.1"/>
    </source>
</evidence>
<dbReference type="NCBIfam" id="TIGR01652">
    <property type="entry name" value="ATPase-Plipid"/>
    <property type="match status" value="2"/>
</dbReference>
<feature type="binding site" evidence="20">
    <location>
        <position position="604"/>
    </location>
    <ligand>
        <name>ATP</name>
        <dbReference type="ChEBI" id="CHEBI:30616"/>
    </ligand>
</feature>
<dbReference type="EC" id="7.6.2.1" evidence="22"/>
<feature type="binding site" evidence="20">
    <location>
        <position position="603"/>
    </location>
    <ligand>
        <name>ATP</name>
        <dbReference type="ChEBI" id="CHEBI:30616"/>
    </ligand>
</feature>
<feature type="binding site" evidence="21">
    <location>
        <position position="722"/>
    </location>
    <ligand>
        <name>Mg(2+)</name>
        <dbReference type="ChEBI" id="CHEBI:18420"/>
    </ligand>
</feature>
<feature type="binding site" evidence="21">
    <location>
        <position position="342"/>
    </location>
    <ligand>
        <name>Mg(2+)</name>
        <dbReference type="ChEBI" id="CHEBI:18420"/>
    </ligand>
</feature>
<feature type="binding site" evidence="20">
    <location>
        <position position="722"/>
    </location>
    <ligand>
        <name>ATP</name>
        <dbReference type="ChEBI" id="CHEBI:30616"/>
    </ligand>
</feature>
<evidence type="ECO:0000256" key="16">
    <source>
        <dbReference type="ARBA" id="ARBA00023136"/>
    </source>
</evidence>
<dbReference type="GO" id="GO:0005886">
    <property type="term" value="C:plasma membrane"/>
    <property type="evidence" value="ECO:0000318"/>
    <property type="project" value="GO_Central"/>
</dbReference>
<protein>
    <recommendedName>
        <fullName evidence="22">Phospholipid-transporting ATPase</fullName>
        <ecNumber evidence="22">7.6.2.1</ecNumber>
    </recommendedName>
</protein>
<dbReference type="PROSITE" id="PS00154">
    <property type="entry name" value="ATPASE_E1_E2"/>
    <property type="match status" value="1"/>
</dbReference>
<dbReference type="EMBL" id="DS985245">
    <property type="protein sequence ID" value="EDV24838.1"/>
    <property type="molecule type" value="Genomic_DNA"/>
</dbReference>
<evidence type="ECO:0000256" key="3">
    <source>
        <dbReference type="ARBA" id="ARBA00004236"/>
    </source>
</evidence>
<dbReference type="SFLD" id="SFLDF00027">
    <property type="entry name" value="p-type_atpase"/>
    <property type="match status" value="1"/>
</dbReference>
<comment type="catalytic activity">
    <reaction evidence="17 22">
        <text>ATP + H2O + phospholipidSide 1 = ADP + phosphate + phospholipidSide 2.</text>
        <dbReference type="EC" id="7.6.2.1"/>
    </reaction>
</comment>
<dbReference type="PRINTS" id="PR00119">
    <property type="entry name" value="CATATPASE"/>
</dbReference>
<evidence type="ECO:0000256" key="14">
    <source>
        <dbReference type="ARBA" id="ARBA00022989"/>
    </source>
</evidence>
<dbReference type="FunFam" id="3.40.50.1000:FF:000010">
    <property type="entry name" value="Phospholipid-transporting ATPase"/>
    <property type="match status" value="1"/>
</dbReference>
<feature type="transmembrane region" description="Helical" evidence="22">
    <location>
        <begin position="968"/>
        <end position="989"/>
    </location>
</feature>
<feature type="binding site" evidence="20">
    <location>
        <position position="721"/>
    </location>
    <ligand>
        <name>ATP</name>
        <dbReference type="ChEBI" id="CHEBI:30616"/>
    </ligand>
</feature>
<dbReference type="PANTHER" id="PTHR24092:SF150">
    <property type="entry name" value="PHOSPHOLIPID-TRANSPORTING ATPASE"/>
    <property type="match status" value="1"/>
</dbReference>
<dbReference type="SUPFAM" id="SSF81660">
    <property type="entry name" value="Metal cation-transporting ATPase, ATP-binding domain N"/>
    <property type="match status" value="1"/>
</dbReference>
<dbReference type="CDD" id="cd02073">
    <property type="entry name" value="P-type_ATPase_APLT_Dnf-like"/>
    <property type="match status" value="1"/>
</dbReference>
<feature type="transmembrane region" description="Helical" evidence="22">
    <location>
        <begin position="858"/>
        <end position="880"/>
    </location>
</feature>
<feature type="non-terminal residue" evidence="25">
    <location>
        <position position="1"/>
    </location>
</feature>
<evidence type="ECO:0000256" key="17">
    <source>
        <dbReference type="ARBA" id="ARBA00034036"/>
    </source>
</evidence>
<name>B3RXA9_TRIAD</name>
<keyword evidence="9 21" id="KW-0479">Metal-binding</keyword>
<feature type="active site" description="4-aspartylphosphate intermediate" evidence="19">
    <location>
        <position position="342"/>
    </location>
</feature>
<keyword evidence="10 20" id="KW-0547">Nucleotide-binding</keyword>
<keyword evidence="8 22" id="KW-0812">Transmembrane</keyword>
<dbReference type="InterPro" id="IPR023299">
    <property type="entry name" value="ATPase_P-typ_cyto_dom_N"/>
</dbReference>
<dbReference type="InterPro" id="IPR018303">
    <property type="entry name" value="ATPase_P-typ_P_site"/>
</dbReference>
<dbReference type="RefSeq" id="XP_002112728.1">
    <property type="nucleotide sequence ID" value="XM_002112692.1"/>
</dbReference>
<feature type="domain" description="P-type ATPase N-terminal" evidence="23">
    <location>
        <begin position="2"/>
        <end position="48"/>
    </location>
</feature>
<organism evidence="25 26">
    <name type="scientific">Trichoplax adhaerens</name>
    <name type="common">Trichoplax reptans</name>
    <dbReference type="NCBI Taxonomy" id="10228"/>
    <lineage>
        <taxon>Eukaryota</taxon>
        <taxon>Metazoa</taxon>
        <taxon>Placozoa</taxon>
        <taxon>Uniplacotomia</taxon>
        <taxon>Trichoplacea</taxon>
        <taxon>Trichoplacidae</taxon>
        <taxon>Trichoplax</taxon>
    </lineage>
</organism>
<feature type="binding site" evidence="20">
    <location>
        <position position="424"/>
    </location>
    <ligand>
        <name>ATP</name>
        <dbReference type="ChEBI" id="CHEBI:30616"/>
    </ligand>
</feature>
<dbReference type="Gene3D" id="3.40.50.1000">
    <property type="entry name" value="HAD superfamily/HAD-like"/>
    <property type="match status" value="1"/>
</dbReference>
<dbReference type="InterPro" id="IPR036412">
    <property type="entry name" value="HAD-like_sf"/>
</dbReference>
<feature type="transmembrane region" description="Helical" evidence="22">
    <location>
        <begin position="275"/>
        <end position="296"/>
    </location>
</feature>
<feature type="binding site" evidence="20">
    <location>
        <position position="465"/>
    </location>
    <ligand>
        <name>ATP</name>
        <dbReference type="ChEBI" id="CHEBI:30616"/>
    </ligand>
</feature>
<dbReference type="InterPro" id="IPR032631">
    <property type="entry name" value="P-type_ATPase_N"/>
</dbReference>
<gene>
    <name evidence="25" type="ORF">TRIADDRAFT_25047</name>
</gene>
<proteinExistence type="inferred from homology"/>
<dbReference type="SFLD" id="SFLDS00003">
    <property type="entry name" value="Haloacid_Dehalogenase"/>
    <property type="match status" value="1"/>
</dbReference>
<dbReference type="HOGENOM" id="CLU_000846_3_4_1"/>
<dbReference type="SUPFAM" id="SSF56784">
    <property type="entry name" value="HAD-like"/>
    <property type="match status" value="1"/>
</dbReference>
<dbReference type="Pfam" id="PF16212">
    <property type="entry name" value="PhoLip_ATPase_C"/>
    <property type="match status" value="1"/>
</dbReference>
<dbReference type="Gene3D" id="3.40.1110.10">
    <property type="entry name" value="Calcium-transporting ATPase, cytoplasmic domain N"/>
    <property type="match status" value="1"/>
</dbReference>
<dbReference type="GO" id="GO:0140326">
    <property type="term" value="F:ATPase-coupled intramembrane lipid transporter activity"/>
    <property type="evidence" value="ECO:0000318"/>
    <property type="project" value="GO_Central"/>
</dbReference>
<dbReference type="OMA" id="KHTYKKT"/>
<dbReference type="Gene3D" id="2.70.150.10">
    <property type="entry name" value="Calcium-transporting ATPase, cytoplasmic transduction domain A"/>
    <property type="match status" value="1"/>
</dbReference>
<evidence type="ECO:0000256" key="12">
    <source>
        <dbReference type="ARBA" id="ARBA00022842"/>
    </source>
</evidence>
<evidence type="ECO:0000256" key="18">
    <source>
        <dbReference type="ARBA" id="ARBA00051303"/>
    </source>
</evidence>
<feature type="binding site" evidence="20">
    <location>
        <position position="343"/>
    </location>
    <ligand>
        <name>ATP</name>
        <dbReference type="ChEBI" id="CHEBI:30616"/>
    </ligand>
</feature>
<evidence type="ECO:0000259" key="23">
    <source>
        <dbReference type="Pfam" id="PF16209"/>
    </source>
</evidence>